<dbReference type="EMBL" id="JAARLZ010000006">
    <property type="protein sequence ID" value="NII07237.1"/>
    <property type="molecule type" value="Genomic_DNA"/>
</dbReference>
<gene>
    <name evidence="3" type="ORF">HBF25_12670</name>
</gene>
<feature type="transmembrane region" description="Helical" evidence="2">
    <location>
        <begin position="46"/>
        <end position="68"/>
    </location>
</feature>
<evidence type="ECO:0000256" key="2">
    <source>
        <dbReference type="SAM" id="Phobius"/>
    </source>
</evidence>
<dbReference type="RefSeq" id="WP_166948947.1">
    <property type="nucleotide sequence ID" value="NZ_JAARLZ010000006.1"/>
</dbReference>
<evidence type="ECO:0000256" key="1">
    <source>
        <dbReference type="SAM" id="MobiDB-lite"/>
    </source>
</evidence>
<feature type="transmembrane region" description="Helical" evidence="2">
    <location>
        <begin position="12"/>
        <end position="34"/>
    </location>
</feature>
<dbReference type="Proteomes" id="UP000490980">
    <property type="component" value="Unassembled WGS sequence"/>
</dbReference>
<comment type="caution">
    <text evidence="3">The sequence shown here is derived from an EMBL/GenBank/DDBJ whole genome shotgun (WGS) entry which is preliminary data.</text>
</comment>
<name>A0A7X5ZIU5_9GAMM</name>
<organism evidence="3 4">
    <name type="scientific">Luteibacter anthropi</name>
    <dbReference type="NCBI Taxonomy" id="564369"/>
    <lineage>
        <taxon>Bacteria</taxon>
        <taxon>Pseudomonadati</taxon>
        <taxon>Pseudomonadota</taxon>
        <taxon>Gammaproteobacteria</taxon>
        <taxon>Lysobacterales</taxon>
        <taxon>Rhodanobacteraceae</taxon>
        <taxon>Luteibacter</taxon>
    </lineage>
</organism>
<feature type="region of interest" description="Disordered" evidence="1">
    <location>
        <begin position="124"/>
        <end position="144"/>
    </location>
</feature>
<evidence type="ECO:0000313" key="3">
    <source>
        <dbReference type="EMBL" id="NII07237.1"/>
    </source>
</evidence>
<reference evidence="3 4" key="1">
    <citation type="submission" date="2020-03" db="EMBL/GenBank/DDBJ databases">
        <authorList>
            <person name="Lai Q."/>
        </authorList>
    </citation>
    <scope>NUCLEOTIDE SEQUENCE [LARGE SCALE GENOMIC DNA]</scope>
    <source>
        <strain evidence="3 4">CCUG 25036</strain>
    </source>
</reference>
<dbReference type="AlphaFoldDB" id="A0A7X5ZIU5"/>
<evidence type="ECO:0000313" key="4">
    <source>
        <dbReference type="Proteomes" id="UP000490980"/>
    </source>
</evidence>
<accession>A0A7X5ZIU5</accession>
<proteinExistence type="predicted"/>
<keyword evidence="2" id="KW-0812">Transmembrane</keyword>
<feature type="transmembrane region" description="Helical" evidence="2">
    <location>
        <begin position="89"/>
        <end position="107"/>
    </location>
</feature>
<keyword evidence="4" id="KW-1185">Reference proteome</keyword>
<protein>
    <submittedName>
        <fullName evidence="3">Uncharacterized protein</fullName>
    </submittedName>
</protein>
<keyword evidence="2" id="KW-1133">Transmembrane helix</keyword>
<sequence length="144" mass="15770">MNKATQEHIKDILDLGQHVGFACGILVILGIFAYHPESLGISKNAIALSYLVALIGLVYVSLAVLYYYARNPIPWKEHPLKRAIGLLRLMVAIFIAEGSVIFTAHYVDSARAQEIASQKAASDCVSGHHETLPDDSGNSRRTPR</sequence>
<keyword evidence="2" id="KW-0472">Membrane</keyword>